<keyword evidence="2" id="KW-0732">Signal</keyword>
<dbReference type="CDD" id="cd07012">
    <property type="entry name" value="PBP2_Bug_TTT"/>
    <property type="match status" value="1"/>
</dbReference>
<dbReference type="InterPro" id="IPR005064">
    <property type="entry name" value="BUG"/>
</dbReference>
<organism evidence="3 4">
    <name type="scientific">Variovorax terrae</name>
    <dbReference type="NCBI Taxonomy" id="2923278"/>
    <lineage>
        <taxon>Bacteria</taxon>
        <taxon>Pseudomonadati</taxon>
        <taxon>Pseudomonadota</taxon>
        <taxon>Betaproteobacteria</taxon>
        <taxon>Burkholderiales</taxon>
        <taxon>Comamonadaceae</taxon>
        <taxon>Variovorax</taxon>
    </lineage>
</organism>
<evidence type="ECO:0000313" key="3">
    <source>
        <dbReference type="EMBL" id="MCJ0765565.1"/>
    </source>
</evidence>
<proteinExistence type="inferred from homology"/>
<dbReference type="Proteomes" id="UP001139447">
    <property type="component" value="Unassembled WGS sequence"/>
</dbReference>
<dbReference type="PIRSF" id="PIRSF017082">
    <property type="entry name" value="YflP"/>
    <property type="match status" value="1"/>
</dbReference>
<dbReference type="Pfam" id="PF03401">
    <property type="entry name" value="TctC"/>
    <property type="match status" value="1"/>
</dbReference>
<dbReference type="PANTHER" id="PTHR42928">
    <property type="entry name" value="TRICARBOXYLATE-BINDING PROTEIN"/>
    <property type="match status" value="1"/>
</dbReference>
<dbReference type="RefSeq" id="WP_243309114.1">
    <property type="nucleotide sequence ID" value="NZ_JALGBI010000003.1"/>
</dbReference>
<gene>
    <name evidence="3" type="ORF">MMF98_20315</name>
</gene>
<dbReference type="Gene3D" id="3.40.190.150">
    <property type="entry name" value="Bordetella uptake gene, domain 1"/>
    <property type="match status" value="1"/>
</dbReference>
<reference evidence="3" key="1">
    <citation type="submission" date="2022-03" db="EMBL/GenBank/DDBJ databases">
        <authorList>
            <person name="Woo C.Y."/>
        </authorList>
    </citation>
    <scope>NUCLEOTIDE SEQUENCE</scope>
    <source>
        <strain evidence="3">CYS-02</strain>
    </source>
</reference>
<evidence type="ECO:0000256" key="1">
    <source>
        <dbReference type="ARBA" id="ARBA00006987"/>
    </source>
</evidence>
<comment type="caution">
    <text evidence="3">The sequence shown here is derived from an EMBL/GenBank/DDBJ whole genome shotgun (WGS) entry which is preliminary data.</text>
</comment>
<name>A0A9X1VYB2_9BURK</name>
<dbReference type="AlphaFoldDB" id="A0A9X1VYB2"/>
<feature type="signal peptide" evidence="2">
    <location>
        <begin position="1"/>
        <end position="26"/>
    </location>
</feature>
<keyword evidence="4" id="KW-1185">Reference proteome</keyword>
<dbReference type="EMBL" id="JALGBI010000003">
    <property type="protein sequence ID" value="MCJ0765565.1"/>
    <property type="molecule type" value="Genomic_DNA"/>
</dbReference>
<evidence type="ECO:0000256" key="2">
    <source>
        <dbReference type="SAM" id="SignalP"/>
    </source>
</evidence>
<sequence>MNINRRQGLALGTAALLGTAARGAFAQDYPNKPVRVIVPFPAGTGLDVDSRFFTARLSVLLGQPIVIENRPGAAGTIGTDYAAKQAADGYTLYMGSTSALSYIPQLYTRLNYKLGDFTAVSQLALLQGALIANPQLPVKNAAELVALSKARPGTIRAATQGVGSFSHMVGEWFVMATGASVEFIPYNTSSPFASVLAGDTQLIFDALPASMTNIQGGKLKALAVTGAQRQPLLPEVPTYREQGIANFEPFTWFGLMAPTGTPAAIVQRVSAACAQVAKMPESIERYKALGGAPVGNTPDEYAAFIRSEQAKWIPVVQRTGIRLD</sequence>
<protein>
    <submittedName>
        <fullName evidence="3">Tripartite tricarboxylate transporter substrate binding protein</fullName>
    </submittedName>
</protein>
<feature type="chain" id="PRO_5040933690" evidence="2">
    <location>
        <begin position="27"/>
        <end position="324"/>
    </location>
</feature>
<accession>A0A9X1VYB2</accession>
<dbReference type="PANTHER" id="PTHR42928:SF5">
    <property type="entry name" value="BLR1237 PROTEIN"/>
    <property type="match status" value="1"/>
</dbReference>
<comment type="similarity">
    <text evidence="1">Belongs to the UPF0065 (bug) family.</text>
</comment>
<dbReference type="InterPro" id="IPR042100">
    <property type="entry name" value="Bug_dom1"/>
</dbReference>
<dbReference type="SUPFAM" id="SSF53850">
    <property type="entry name" value="Periplasmic binding protein-like II"/>
    <property type="match status" value="1"/>
</dbReference>
<evidence type="ECO:0000313" key="4">
    <source>
        <dbReference type="Proteomes" id="UP001139447"/>
    </source>
</evidence>
<dbReference type="Gene3D" id="3.40.190.10">
    <property type="entry name" value="Periplasmic binding protein-like II"/>
    <property type="match status" value="1"/>
</dbReference>